<dbReference type="Pfam" id="PF15731">
    <property type="entry name" value="MqsA_antitoxin"/>
    <property type="match status" value="1"/>
</dbReference>
<dbReference type="InterPro" id="IPR001387">
    <property type="entry name" value="Cro/C1-type_HTH"/>
</dbReference>
<organism evidence="1">
    <name type="scientific">uncultured organism</name>
    <dbReference type="NCBI Taxonomy" id="155900"/>
    <lineage>
        <taxon>unclassified sequences</taxon>
        <taxon>environmental samples</taxon>
    </lineage>
</organism>
<gene>
    <name evidence="1" type="ORF">KBTEX_01957</name>
</gene>
<dbReference type="Gene3D" id="3.10.20.860">
    <property type="match status" value="1"/>
</dbReference>
<dbReference type="AlphaFoldDB" id="A0A5B8RDR7"/>
<accession>A0A5B8RDR7</accession>
<dbReference type="GO" id="GO:0003677">
    <property type="term" value="F:DNA binding"/>
    <property type="evidence" value="ECO:0007669"/>
    <property type="project" value="InterPro"/>
</dbReference>
<dbReference type="InterPro" id="IPR022452">
    <property type="entry name" value="MqsA"/>
</dbReference>
<proteinExistence type="predicted"/>
<protein>
    <recommendedName>
        <fullName evidence="2">HTH cro/C1-type domain-containing protein</fullName>
    </recommendedName>
</protein>
<reference evidence="1" key="1">
    <citation type="submission" date="2019-06" db="EMBL/GenBank/DDBJ databases">
        <authorList>
            <person name="Murdoch R.W."/>
            <person name="Fathepure B."/>
        </authorList>
    </citation>
    <scope>NUCLEOTIDE SEQUENCE</scope>
</reference>
<dbReference type="Gene3D" id="1.10.260.40">
    <property type="entry name" value="lambda repressor-like DNA-binding domains"/>
    <property type="match status" value="1"/>
</dbReference>
<sequence>MNRECDKELCPVCGEGHLAEHQDECEVEYRGRSERLPSVYSRCDVCGVEQTTAAQARRNKRETLAFRKHVDGLLTGQELRDLRERLAINQKQAAALFGGGPVAFSKYENDEVAQSEAMDRLLRLADAMPEVVLTWLRDYAGLPDEAGVHVSRTYTVEFPQSTVTGGADVWCDFLAEESAVEGVMLRSGNAANEDGSDGPVSVIG</sequence>
<dbReference type="SUPFAM" id="SSF47413">
    <property type="entry name" value="lambda repressor-like DNA-binding domains"/>
    <property type="match status" value="1"/>
</dbReference>
<dbReference type="InterPro" id="IPR032758">
    <property type="entry name" value="MqsA/HigA-2"/>
</dbReference>
<evidence type="ECO:0008006" key="2">
    <source>
        <dbReference type="Google" id="ProtNLM"/>
    </source>
</evidence>
<dbReference type="CDD" id="cd00093">
    <property type="entry name" value="HTH_XRE"/>
    <property type="match status" value="1"/>
</dbReference>
<dbReference type="EMBL" id="MN079106">
    <property type="protein sequence ID" value="QEA05634.1"/>
    <property type="molecule type" value="Genomic_DNA"/>
</dbReference>
<dbReference type="InterPro" id="IPR010982">
    <property type="entry name" value="Lambda_DNA-bd_dom_sf"/>
</dbReference>
<evidence type="ECO:0000313" key="1">
    <source>
        <dbReference type="EMBL" id="QEA05634.1"/>
    </source>
</evidence>
<dbReference type="NCBIfam" id="TIGR03830">
    <property type="entry name" value="CxxCG_CxxCG_HTH"/>
    <property type="match status" value="1"/>
</dbReference>
<name>A0A5B8RDR7_9ZZZZ</name>